<proteinExistence type="predicted"/>
<sequence length="108" mass="12603">MLSPDLSDSFLAAGWRKPEIYLIPHVRVSMSAFALTHPDVVQTEINLLQADLDNGQWSTKYGRFKQLNQLDVGYRFLCAKKRNQKLILEQQRSRNMFFPTPYITSQRL</sequence>
<dbReference type="EMBL" id="MRCC01000004">
    <property type="protein sequence ID" value="OKH28195.1"/>
    <property type="molecule type" value="Genomic_DNA"/>
</dbReference>
<dbReference type="Proteomes" id="UP000185984">
    <property type="component" value="Unassembled WGS sequence"/>
</dbReference>
<dbReference type="OrthoDB" id="9791837at2"/>
<organism evidence="1 2">
    <name type="scientific">Chroogloeocystis siderophila 5.2 s.c.1</name>
    <dbReference type="NCBI Taxonomy" id="247279"/>
    <lineage>
        <taxon>Bacteria</taxon>
        <taxon>Bacillati</taxon>
        <taxon>Cyanobacteriota</taxon>
        <taxon>Cyanophyceae</taxon>
        <taxon>Oscillatoriophycideae</taxon>
        <taxon>Chroococcales</taxon>
        <taxon>Chroococcaceae</taxon>
        <taxon>Chroogloeocystis</taxon>
    </lineage>
</organism>
<dbReference type="AlphaFoldDB" id="A0A1U7HXD9"/>
<dbReference type="RefSeq" id="WP_073548647.1">
    <property type="nucleotide sequence ID" value="NZ_CAWMVK010000034.1"/>
</dbReference>
<dbReference type="Gene3D" id="3.40.50.150">
    <property type="entry name" value="Vaccinia Virus protein VP39"/>
    <property type="match status" value="1"/>
</dbReference>
<evidence type="ECO:0000313" key="1">
    <source>
        <dbReference type="EMBL" id="OKH28195.1"/>
    </source>
</evidence>
<name>A0A1U7HXD9_9CHRO</name>
<evidence type="ECO:0000313" key="2">
    <source>
        <dbReference type="Proteomes" id="UP000185984"/>
    </source>
</evidence>
<dbReference type="InterPro" id="IPR029063">
    <property type="entry name" value="SAM-dependent_MTases_sf"/>
</dbReference>
<keyword evidence="2" id="KW-1185">Reference proteome</keyword>
<protein>
    <submittedName>
        <fullName evidence="1">Uncharacterized protein</fullName>
    </submittedName>
</protein>
<gene>
    <name evidence="1" type="ORF">NIES1031_06425</name>
</gene>
<comment type="caution">
    <text evidence="1">The sequence shown here is derived from an EMBL/GenBank/DDBJ whole genome shotgun (WGS) entry which is preliminary data.</text>
</comment>
<reference evidence="1 2" key="1">
    <citation type="submission" date="2016-11" db="EMBL/GenBank/DDBJ databases">
        <title>Draft Genome Sequences of Nine Cyanobacterial Strains from Diverse Habitats.</title>
        <authorList>
            <person name="Zhu T."/>
            <person name="Hou S."/>
            <person name="Lu X."/>
            <person name="Hess W.R."/>
        </authorList>
    </citation>
    <scope>NUCLEOTIDE SEQUENCE [LARGE SCALE GENOMIC DNA]</scope>
    <source>
        <strain evidence="1 2">5.2 s.c.1</strain>
    </source>
</reference>
<dbReference type="STRING" id="247279.NIES1031_06425"/>
<accession>A0A1U7HXD9</accession>